<comment type="caution">
    <text evidence="2">The sequence shown here is derived from an EMBL/GenBank/DDBJ whole genome shotgun (WGS) entry which is preliminary data.</text>
</comment>
<dbReference type="PANTHER" id="PTHR43591:SF24">
    <property type="entry name" value="2-METHOXY-6-POLYPRENYL-1,4-BENZOQUINOL METHYLASE, MITOCHONDRIAL"/>
    <property type="match status" value="1"/>
</dbReference>
<evidence type="ECO:0000313" key="2">
    <source>
        <dbReference type="EMBL" id="TSJ78036.1"/>
    </source>
</evidence>
<dbReference type="OrthoDB" id="43862at2"/>
<dbReference type="PANTHER" id="PTHR43591">
    <property type="entry name" value="METHYLTRANSFERASE"/>
    <property type="match status" value="1"/>
</dbReference>
<dbReference type="CDD" id="cd02440">
    <property type="entry name" value="AdoMet_MTases"/>
    <property type="match status" value="1"/>
</dbReference>
<dbReference type="SUPFAM" id="SSF53335">
    <property type="entry name" value="S-adenosyl-L-methionine-dependent methyltransferases"/>
    <property type="match status" value="1"/>
</dbReference>
<protein>
    <submittedName>
        <fullName evidence="2">Class I SAM-dependent methyltransferase</fullName>
    </submittedName>
</protein>
<name>A0A556QN09_9BACT</name>
<dbReference type="GO" id="GO:0032259">
    <property type="term" value="P:methylation"/>
    <property type="evidence" value="ECO:0007669"/>
    <property type="project" value="UniProtKB-KW"/>
</dbReference>
<keyword evidence="2" id="KW-0489">Methyltransferase</keyword>
<sequence length="269" mass="29914">MDHVTAGNFWNGNAEAWSKLARAGYDIYRDHLNTPAFLEMLPPVDGLHGIDIGCGEGHNTRLVARRGATMTAIDIAPVFIRHAQAEETRAPLGITYQEASAVQLPFPEASFAFATAFMSLHDIPELDQVLAEAFRVLQPGGFLQFSILHPCFNPPHRRNCRDEDRITYAIEVGDYFVDARGRIDEWIFGAAPKAISDRLPKFKVPRFHRPISEWFNLIVAAGFSLERVSEPCPSAETVLAHPTLQDAQVAAYFLHVRVRKPASLGQANP</sequence>
<reference evidence="2 3" key="1">
    <citation type="submission" date="2019-07" db="EMBL/GenBank/DDBJ databases">
        <title>Description of 53C-WASEF.</title>
        <authorList>
            <person name="Pitt A."/>
            <person name="Hahn M.W."/>
        </authorList>
    </citation>
    <scope>NUCLEOTIDE SEQUENCE [LARGE SCALE GENOMIC DNA]</scope>
    <source>
        <strain evidence="2 3">53C-WASEF</strain>
    </source>
</reference>
<dbReference type="Proteomes" id="UP000315648">
    <property type="component" value="Unassembled WGS sequence"/>
</dbReference>
<dbReference type="Gene3D" id="3.40.50.150">
    <property type="entry name" value="Vaccinia Virus protein VP39"/>
    <property type="match status" value="1"/>
</dbReference>
<gene>
    <name evidence="2" type="ORF">FPL22_01625</name>
</gene>
<dbReference type="EMBL" id="VMBG01000001">
    <property type="protein sequence ID" value="TSJ78036.1"/>
    <property type="molecule type" value="Genomic_DNA"/>
</dbReference>
<keyword evidence="3" id="KW-1185">Reference proteome</keyword>
<dbReference type="GO" id="GO:0008757">
    <property type="term" value="F:S-adenosylmethionine-dependent methyltransferase activity"/>
    <property type="evidence" value="ECO:0007669"/>
    <property type="project" value="InterPro"/>
</dbReference>
<feature type="domain" description="Methyltransferase type 11" evidence="1">
    <location>
        <begin position="50"/>
        <end position="143"/>
    </location>
</feature>
<dbReference type="AlphaFoldDB" id="A0A556QN09"/>
<proteinExistence type="predicted"/>
<dbReference type="InterPro" id="IPR013216">
    <property type="entry name" value="Methyltransf_11"/>
</dbReference>
<evidence type="ECO:0000313" key="3">
    <source>
        <dbReference type="Proteomes" id="UP000315648"/>
    </source>
</evidence>
<dbReference type="RefSeq" id="WP_144228377.1">
    <property type="nucleotide sequence ID" value="NZ_CBCRVV010000001.1"/>
</dbReference>
<accession>A0A556QN09</accession>
<evidence type="ECO:0000259" key="1">
    <source>
        <dbReference type="Pfam" id="PF08241"/>
    </source>
</evidence>
<dbReference type="InterPro" id="IPR029063">
    <property type="entry name" value="SAM-dependent_MTases_sf"/>
</dbReference>
<dbReference type="Pfam" id="PF08241">
    <property type="entry name" value="Methyltransf_11"/>
    <property type="match status" value="1"/>
</dbReference>
<organism evidence="2 3">
    <name type="scientific">Rariglobus hedericola</name>
    <dbReference type="NCBI Taxonomy" id="2597822"/>
    <lineage>
        <taxon>Bacteria</taxon>
        <taxon>Pseudomonadati</taxon>
        <taxon>Verrucomicrobiota</taxon>
        <taxon>Opitutia</taxon>
        <taxon>Opitutales</taxon>
        <taxon>Opitutaceae</taxon>
        <taxon>Rariglobus</taxon>
    </lineage>
</organism>
<keyword evidence="2" id="KW-0808">Transferase</keyword>